<proteinExistence type="predicted"/>
<dbReference type="AlphaFoldDB" id="D4M173"/>
<dbReference type="Proteomes" id="UP000008956">
    <property type="component" value="Chromosome"/>
</dbReference>
<evidence type="ECO:0000256" key="1">
    <source>
        <dbReference type="SAM" id="MobiDB-lite"/>
    </source>
</evidence>
<evidence type="ECO:0000313" key="2">
    <source>
        <dbReference type="EMBL" id="CBL24985.1"/>
    </source>
</evidence>
<sequence length="185" mass="22016">MKENRTKISLLLLLVGVAILLNFCGNRNSSNSSNKSQKGEFHVSEEPIPEAEIHEWNENRISNMQDKPEDNLPSEEKKERKVEVQFKGYEEYPEKFAWLREEDWKRFQEEVKQYLYVKGFETVTTVNLHPDTIQIINEYERNLYFDIDYRTDTSDTFTIKAVCDTYQESDQMRFGFEIQYGTGRE</sequence>
<dbReference type="RefSeq" id="WP_015527630.1">
    <property type="nucleotide sequence ID" value="NC_021015.1"/>
</dbReference>
<dbReference type="PATRIC" id="fig|657313.3.peg.1547"/>
<evidence type="ECO:0000313" key="3">
    <source>
        <dbReference type="Proteomes" id="UP000008956"/>
    </source>
</evidence>
<dbReference type="EMBL" id="FP929055">
    <property type="protein sequence ID" value="CBL24985.1"/>
    <property type="molecule type" value="Genomic_DNA"/>
</dbReference>
<reference evidence="2 3" key="1">
    <citation type="submission" date="2010-03" db="EMBL/GenBank/DDBJ databases">
        <title>The genome sequence of Ruminococcus torques L2-14.</title>
        <authorList>
            <consortium name="metaHIT consortium -- http://www.metahit.eu/"/>
            <person name="Pajon A."/>
            <person name="Turner K."/>
            <person name="Parkhill J."/>
            <person name="Duncan S."/>
            <person name="Flint H."/>
        </authorList>
    </citation>
    <scope>NUCLEOTIDE SEQUENCE [LARGE SCALE GENOMIC DNA]</scope>
    <source>
        <strain evidence="2 3">L2-14</strain>
    </source>
</reference>
<dbReference type="HOGENOM" id="CLU_1487216_0_0_9"/>
<name>D4M173_9FIRM</name>
<feature type="compositionally biased region" description="Basic and acidic residues" evidence="1">
    <location>
        <begin position="37"/>
        <end position="49"/>
    </location>
</feature>
<protein>
    <submittedName>
        <fullName evidence="2">Uncharacterized protein</fullName>
    </submittedName>
</protein>
<feature type="region of interest" description="Disordered" evidence="1">
    <location>
        <begin position="29"/>
        <end position="49"/>
    </location>
</feature>
<gene>
    <name evidence="2" type="ORF">RTO_01970</name>
</gene>
<dbReference type="KEGG" id="rto:RTO_01970"/>
<organism evidence="2 3">
    <name type="scientific">[Ruminococcus] torques L2-14</name>
    <dbReference type="NCBI Taxonomy" id="657313"/>
    <lineage>
        <taxon>Bacteria</taxon>
        <taxon>Bacillati</taxon>
        <taxon>Bacillota</taxon>
        <taxon>Clostridia</taxon>
        <taxon>Lachnospirales</taxon>
        <taxon>Lachnospiraceae</taxon>
        <taxon>Mediterraneibacter</taxon>
    </lineage>
</organism>
<accession>D4M173</accession>
<reference evidence="2 3" key="2">
    <citation type="submission" date="2010-03" db="EMBL/GenBank/DDBJ databases">
        <authorList>
            <person name="Pajon A."/>
        </authorList>
    </citation>
    <scope>NUCLEOTIDE SEQUENCE [LARGE SCALE GENOMIC DNA]</scope>
    <source>
        <strain evidence="2 3">L2-14</strain>
    </source>
</reference>